<proteinExistence type="predicted"/>
<comment type="caution">
    <text evidence="1">The sequence shown here is derived from an EMBL/GenBank/DDBJ whole genome shotgun (WGS) entry which is preliminary data.</text>
</comment>
<keyword evidence="2" id="KW-1185">Reference proteome</keyword>
<evidence type="ECO:0000313" key="1">
    <source>
        <dbReference type="EMBL" id="GFQ66288.1"/>
    </source>
</evidence>
<evidence type="ECO:0000313" key="2">
    <source>
        <dbReference type="Proteomes" id="UP000887116"/>
    </source>
</evidence>
<dbReference type="AlphaFoldDB" id="A0A8X6KAS7"/>
<organism evidence="1 2">
    <name type="scientific">Trichonephila clavata</name>
    <name type="common">Joro spider</name>
    <name type="synonym">Nephila clavata</name>
    <dbReference type="NCBI Taxonomy" id="2740835"/>
    <lineage>
        <taxon>Eukaryota</taxon>
        <taxon>Metazoa</taxon>
        <taxon>Ecdysozoa</taxon>
        <taxon>Arthropoda</taxon>
        <taxon>Chelicerata</taxon>
        <taxon>Arachnida</taxon>
        <taxon>Araneae</taxon>
        <taxon>Araneomorphae</taxon>
        <taxon>Entelegynae</taxon>
        <taxon>Araneoidea</taxon>
        <taxon>Nephilidae</taxon>
        <taxon>Trichonephila</taxon>
    </lineage>
</organism>
<name>A0A8X6KAS7_TRICU</name>
<sequence length="87" mass="9933">MRVDFLETELLMPKIKNAMESMVKVYDLAKNHLEFVSSYSSELDCLTPVKEENDLIELFGTITFAICEMANGFENAVTGTEERVRVH</sequence>
<accession>A0A8X6KAS7</accession>
<gene>
    <name evidence="1" type="ORF">TNCT_176841</name>
</gene>
<reference evidence="1" key="1">
    <citation type="submission" date="2020-07" db="EMBL/GenBank/DDBJ databases">
        <title>Multicomponent nature underlies the extraordinary mechanical properties of spider dragline silk.</title>
        <authorList>
            <person name="Kono N."/>
            <person name="Nakamura H."/>
            <person name="Mori M."/>
            <person name="Yoshida Y."/>
            <person name="Ohtoshi R."/>
            <person name="Malay A.D."/>
            <person name="Moran D.A.P."/>
            <person name="Tomita M."/>
            <person name="Numata K."/>
            <person name="Arakawa K."/>
        </authorList>
    </citation>
    <scope>NUCLEOTIDE SEQUENCE</scope>
</reference>
<dbReference type="EMBL" id="BMAO01030179">
    <property type="protein sequence ID" value="GFQ66288.1"/>
    <property type="molecule type" value="Genomic_DNA"/>
</dbReference>
<dbReference type="Proteomes" id="UP000887116">
    <property type="component" value="Unassembled WGS sequence"/>
</dbReference>
<protein>
    <submittedName>
        <fullName evidence="1">Uncharacterized protein</fullName>
    </submittedName>
</protein>